<dbReference type="GO" id="GO:0016787">
    <property type="term" value="F:hydrolase activity"/>
    <property type="evidence" value="ECO:0007669"/>
    <property type="project" value="UniProtKB-KW"/>
</dbReference>
<dbReference type="SUPFAM" id="SSF56601">
    <property type="entry name" value="beta-lactamase/transpeptidase-like"/>
    <property type="match status" value="1"/>
</dbReference>
<dbReference type="EMBL" id="ML977313">
    <property type="protein sequence ID" value="KAF2120921.1"/>
    <property type="molecule type" value="Genomic_DNA"/>
</dbReference>
<keyword evidence="5" id="KW-1185">Reference proteome</keyword>
<evidence type="ECO:0000256" key="1">
    <source>
        <dbReference type="ARBA" id="ARBA00009009"/>
    </source>
</evidence>
<dbReference type="OrthoDB" id="428260at2759"/>
<dbReference type="InterPro" id="IPR050789">
    <property type="entry name" value="Diverse_Enzym_Activities"/>
</dbReference>
<dbReference type="Pfam" id="PF00144">
    <property type="entry name" value="Beta-lactamase"/>
    <property type="match status" value="1"/>
</dbReference>
<evidence type="ECO:0000259" key="3">
    <source>
        <dbReference type="Pfam" id="PF00144"/>
    </source>
</evidence>
<gene>
    <name evidence="4" type="ORF">BDV96DRAFT_641569</name>
</gene>
<accession>A0A6A5ZRP5</accession>
<dbReference type="PANTHER" id="PTHR43283">
    <property type="entry name" value="BETA-LACTAMASE-RELATED"/>
    <property type="match status" value="1"/>
</dbReference>
<dbReference type="Gene3D" id="3.40.710.10">
    <property type="entry name" value="DD-peptidase/beta-lactamase superfamily"/>
    <property type="match status" value="2"/>
</dbReference>
<dbReference type="AlphaFoldDB" id="A0A6A5ZRP5"/>
<evidence type="ECO:0000313" key="5">
    <source>
        <dbReference type="Proteomes" id="UP000799770"/>
    </source>
</evidence>
<name>A0A6A5ZRP5_9PLEO</name>
<comment type="similarity">
    <text evidence="1">Belongs to the class-A beta-lactamase family.</text>
</comment>
<dbReference type="Proteomes" id="UP000799770">
    <property type="component" value="Unassembled WGS sequence"/>
</dbReference>
<dbReference type="PANTHER" id="PTHR43283:SF17">
    <property type="entry name" value="(LOVD), PUTATIVE (AFU_ORTHOLOGUE AFUA_5G00920)-RELATED"/>
    <property type="match status" value="1"/>
</dbReference>
<organism evidence="4 5">
    <name type="scientific">Lophiotrema nucula</name>
    <dbReference type="NCBI Taxonomy" id="690887"/>
    <lineage>
        <taxon>Eukaryota</taxon>
        <taxon>Fungi</taxon>
        <taxon>Dikarya</taxon>
        <taxon>Ascomycota</taxon>
        <taxon>Pezizomycotina</taxon>
        <taxon>Dothideomycetes</taxon>
        <taxon>Pleosporomycetidae</taxon>
        <taxon>Pleosporales</taxon>
        <taxon>Lophiotremataceae</taxon>
        <taxon>Lophiotrema</taxon>
    </lineage>
</organism>
<evidence type="ECO:0000256" key="2">
    <source>
        <dbReference type="ARBA" id="ARBA00022801"/>
    </source>
</evidence>
<dbReference type="InterPro" id="IPR012338">
    <property type="entry name" value="Beta-lactam/transpept-like"/>
</dbReference>
<reference evidence="4" key="1">
    <citation type="journal article" date="2020" name="Stud. Mycol.">
        <title>101 Dothideomycetes genomes: a test case for predicting lifestyles and emergence of pathogens.</title>
        <authorList>
            <person name="Haridas S."/>
            <person name="Albert R."/>
            <person name="Binder M."/>
            <person name="Bloem J."/>
            <person name="Labutti K."/>
            <person name="Salamov A."/>
            <person name="Andreopoulos B."/>
            <person name="Baker S."/>
            <person name="Barry K."/>
            <person name="Bills G."/>
            <person name="Bluhm B."/>
            <person name="Cannon C."/>
            <person name="Castanera R."/>
            <person name="Culley D."/>
            <person name="Daum C."/>
            <person name="Ezra D."/>
            <person name="Gonzalez J."/>
            <person name="Henrissat B."/>
            <person name="Kuo A."/>
            <person name="Liang C."/>
            <person name="Lipzen A."/>
            <person name="Lutzoni F."/>
            <person name="Magnuson J."/>
            <person name="Mondo S."/>
            <person name="Nolan M."/>
            <person name="Ohm R."/>
            <person name="Pangilinan J."/>
            <person name="Park H.-J."/>
            <person name="Ramirez L."/>
            <person name="Alfaro M."/>
            <person name="Sun H."/>
            <person name="Tritt A."/>
            <person name="Yoshinaga Y."/>
            <person name="Zwiers L.-H."/>
            <person name="Turgeon B."/>
            <person name="Goodwin S."/>
            <person name="Spatafora J."/>
            <person name="Crous P."/>
            <person name="Grigoriev I."/>
        </authorList>
    </citation>
    <scope>NUCLEOTIDE SEQUENCE</scope>
    <source>
        <strain evidence="4">CBS 627.86</strain>
    </source>
</reference>
<sequence length="294" mass="32973">MVKFEKAYEQARENGILPGYALMAGNKDGLVLDGKRRAISEDGLDSPFHICAIASMTKLMAAIAALQCVEAGQLDLDKSVSDMLPTIGKYGIIKSFDDEKNEAVTVPNTTPITLRLVELAARKTLEDYMAEKIWEPLCIKDITFYPRKNHIWRVDLQTSIHSAQKAVLSHDTKILNEESWKELLRPQLTEQTKKAFNDYINSSPIHSGYFGMCFPSDLPKTFSFAGMVVEEGQEGRMNKGTVYWGGVPSEAWYIDFEAGTCGIATCQIMPPMSPKIMQLHEQFQRGMFEKFGNP</sequence>
<feature type="domain" description="Beta-lactamase-related" evidence="3">
    <location>
        <begin position="5"/>
        <end position="106"/>
    </location>
</feature>
<keyword evidence="2" id="KW-0378">Hydrolase</keyword>
<dbReference type="InterPro" id="IPR001466">
    <property type="entry name" value="Beta-lactam-related"/>
</dbReference>
<protein>
    <submittedName>
        <fullName evidence="4">Beta-lactamase/transpeptidase-like protein</fullName>
    </submittedName>
</protein>
<proteinExistence type="inferred from homology"/>
<evidence type="ECO:0000313" key="4">
    <source>
        <dbReference type="EMBL" id="KAF2120921.1"/>
    </source>
</evidence>